<dbReference type="PANTHER" id="PTHR31032">
    <property type="entry name" value="PGR5-LIKE PROTEIN 1B, CHLOROPLASTIC"/>
    <property type="match status" value="1"/>
</dbReference>
<keyword evidence="4" id="KW-1185">Reference proteome</keyword>
<keyword evidence="2" id="KW-0812">Transmembrane</keyword>
<dbReference type="GO" id="GO:0009773">
    <property type="term" value="P:photosynthetic electron transport in photosystem I"/>
    <property type="evidence" value="ECO:0007669"/>
    <property type="project" value="InterPro"/>
</dbReference>
<comment type="caution">
    <text evidence="3">The sequence shown here is derived from an EMBL/GenBank/DDBJ whole genome shotgun (WGS) entry which is preliminary data.</text>
</comment>
<feature type="compositionally biased region" description="Gly residues" evidence="1">
    <location>
        <begin position="73"/>
        <end position="86"/>
    </location>
</feature>
<evidence type="ECO:0000256" key="2">
    <source>
        <dbReference type="SAM" id="Phobius"/>
    </source>
</evidence>
<keyword evidence="2" id="KW-1133">Transmembrane helix</keyword>
<dbReference type="EMBL" id="JANCYW010000006">
    <property type="protein sequence ID" value="KAK4535912.1"/>
    <property type="molecule type" value="Genomic_DNA"/>
</dbReference>
<feature type="transmembrane region" description="Helical" evidence="2">
    <location>
        <begin position="218"/>
        <end position="242"/>
    </location>
</feature>
<dbReference type="GO" id="GO:0016730">
    <property type="term" value="F:oxidoreductase activity, acting on iron-sulfur proteins as donors"/>
    <property type="evidence" value="ECO:0007669"/>
    <property type="project" value="InterPro"/>
</dbReference>
<keyword evidence="2" id="KW-0472">Membrane</keyword>
<dbReference type="AlphaFoldDB" id="A0AAV9IUI6"/>
<evidence type="ECO:0000313" key="4">
    <source>
        <dbReference type="Proteomes" id="UP001301350"/>
    </source>
</evidence>
<dbReference type="GO" id="GO:0009535">
    <property type="term" value="C:chloroplast thylakoid membrane"/>
    <property type="evidence" value="ECO:0007669"/>
    <property type="project" value="InterPro"/>
</dbReference>
<accession>A0AAV9IUI6</accession>
<evidence type="ECO:0000313" key="3">
    <source>
        <dbReference type="EMBL" id="KAK4535912.1"/>
    </source>
</evidence>
<feature type="transmembrane region" description="Helical" evidence="2">
    <location>
        <begin position="254"/>
        <end position="276"/>
    </location>
</feature>
<name>A0AAV9IUI6_CYACA</name>
<dbReference type="PANTHER" id="PTHR31032:SF1">
    <property type="entry name" value="PGR5-LIKE PROTEIN 1B, CHLOROPLASTIC"/>
    <property type="match status" value="1"/>
</dbReference>
<proteinExistence type="predicted"/>
<protein>
    <submittedName>
        <fullName evidence="3">Uncharacterized protein</fullName>
    </submittedName>
</protein>
<dbReference type="InterPro" id="IPR039987">
    <property type="entry name" value="PGRL1"/>
</dbReference>
<reference evidence="3 4" key="1">
    <citation type="submission" date="2022-07" db="EMBL/GenBank/DDBJ databases">
        <title>Genome-wide signatures of adaptation to extreme environments.</title>
        <authorList>
            <person name="Cho C.H."/>
            <person name="Yoon H.S."/>
        </authorList>
    </citation>
    <scope>NUCLEOTIDE SEQUENCE [LARGE SCALE GENOMIC DNA]</scope>
    <source>
        <strain evidence="3 4">DBV 063 E5</strain>
    </source>
</reference>
<dbReference type="Proteomes" id="UP001301350">
    <property type="component" value="Unassembled WGS sequence"/>
</dbReference>
<sequence length="350" mass="38829">MGAFVAPIHPARGRRPESRHHRDSYSPREWRPLTPRLHRRRALRASLYRRGDGGGPGGDRDESGGDPDDWWGAAGGPGGSGYGLGGGGGTPDMGSYRGALESLFLEALRSYYEGHPVLTEDEFKTLRDELEHLGSSSIRLNDLEKLWVQATQQRDFDRKLLSEFRLSPEELESLKEKLGAGGTDNIDIQTVMNSQSRVDQRLLYLLFGDAVEDRLKIVLMYAPAVLLCVSSFLGFALLDLYVLGHVHLTFDDQFAMRASLLMMLAALGTIWFSNFLTPRVLNYLDLGSPEVVRGACPNCGQQVTCLFTSASGKRRDERRCKQCGAIVGFNLIRKKVFLVSRPPSLKGTPD</sequence>
<evidence type="ECO:0000256" key="1">
    <source>
        <dbReference type="SAM" id="MobiDB-lite"/>
    </source>
</evidence>
<organism evidence="3 4">
    <name type="scientific">Cyanidium caldarium</name>
    <name type="common">Red alga</name>
    <dbReference type="NCBI Taxonomy" id="2771"/>
    <lineage>
        <taxon>Eukaryota</taxon>
        <taxon>Rhodophyta</taxon>
        <taxon>Bangiophyceae</taxon>
        <taxon>Cyanidiales</taxon>
        <taxon>Cyanidiaceae</taxon>
        <taxon>Cyanidium</taxon>
    </lineage>
</organism>
<gene>
    <name evidence="3" type="ORF">CDCA_CDCA06G1937</name>
</gene>
<feature type="region of interest" description="Disordered" evidence="1">
    <location>
        <begin position="1"/>
        <end position="86"/>
    </location>
</feature>
<feature type="compositionally biased region" description="Basic residues" evidence="1">
    <location>
        <begin position="11"/>
        <end position="22"/>
    </location>
</feature>